<keyword evidence="7" id="KW-1185">Reference proteome</keyword>
<evidence type="ECO:0000313" key="7">
    <source>
        <dbReference type="Proteomes" id="UP000595857"/>
    </source>
</evidence>
<evidence type="ECO:0000256" key="4">
    <source>
        <dbReference type="SAM" id="MobiDB-lite"/>
    </source>
</evidence>
<dbReference type="Pfam" id="PF02151">
    <property type="entry name" value="UVR"/>
    <property type="match status" value="1"/>
</dbReference>
<sequence>MMSSRSNHARLVALEKEMDEAAANFDFERAAALRDEIARWKGEDEGVVGQPPPGQMGLGSNVPVREPPKNWVKPKKPDFMTRNVKPKGGR</sequence>
<keyword evidence="1" id="KW-0228">DNA excision</keyword>
<keyword evidence="3" id="KW-0742">SOS response</keyword>
<keyword evidence="3" id="KW-0227">DNA damage</keyword>
<keyword evidence="2" id="KW-0234">DNA repair</keyword>
<accession>A0ABX7C5L7</accession>
<dbReference type="Gene3D" id="4.10.860.10">
    <property type="entry name" value="UVR domain"/>
    <property type="match status" value="1"/>
</dbReference>
<dbReference type="PROSITE" id="PS50151">
    <property type="entry name" value="UVR"/>
    <property type="match status" value="1"/>
</dbReference>
<dbReference type="EMBL" id="CP068046">
    <property type="protein sequence ID" value="QQR39547.1"/>
    <property type="molecule type" value="Genomic_DNA"/>
</dbReference>
<dbReference type="RefSeq" id="WP_201633832.1">
    <property type="nucleotide sequence ID" value="NZ_CP068046.1"/>
</dbReference>
<evidence type="ECO:0000256" key="2">
    <source>
        <dbReference type="ARBA" id="ARBA00022881"/>
    </source>
</evidence>
<dbReference type="SUPFAM" id="SSF46600">
    <property type="entry name" value="C-terminal UvrC-binding domain of UvrB"/>
    <property type="match status" value="1"/>
</dbReference>
<protein>
    <submittedName>
        <fullName evidence="6">UvrB/UvrC motif-containing protein</fullName>
    </submittedName>
</protein>
<evidence type="ECO:0000259" key="5">
    <source>
        <dbReference type="PROSITE" id="PS50151"/>
    </source>
</evidence>
<dbReference type="InterPro" id="IPR036876">
    <property type="entry name" value="UVR_dom_sf"/>
</dbReference>
<evidence type="ECO:0000313" key="6">
    <source>
        <dbReference type="EMBL" id="QQR39547.1"/>
    </source>
</evidence>
<dbReference type="InterPro" id="IPR001943">
    <property type="entry name" value="UVR_dom"/>
</dbReference>
<feature type="region of interest" description="Disordered" evidence="4">
    <location>
        <begin position="44"/>
        <end position="90"/>
    </location>
</feature>
<evidence type="ECO:0000256" key="1">
    <source>
        <dbReference type="ARBA" id="ARBA00022769"/>
    </source>
</evidence>
<proteinExistence type="predicted"/>
<gene>
    <name evidence="6" type="ORF">JI748_00565</name>
</gene>
<feature type="domain" description="UVR" evidence="5">
    <location>
        <begin position="8"/>
        <end position="43"/>
    </location>
</feature>
<keyword evidence="2" id="KW-0267">Excision nuclease</keyword>
<name>A0ABX7C5L7_9HYPH</name>
<evidence type="ECO:0000256" key="3">
    <source>
        <dbReference type="ARBA" id="ARBA00023236"/>
    </source>
</evidence>
<reference evidence="6 7" key="1">
    <citation type="submission" date="2021-01" db="EMBL/GenBank/DDBJ databases">
        <title>Genome seq and assembly of Devosia sp. LEGU1.</title>
        <authorList>
            <person name="Chhetri G."/>
        </authorList>
    </citation>
    <scope>NUCLEOTIDE SEQUENCE [LARGE SCALE GENOMIC DNA]</scope>
    <source>
        <strain evidence="6 7">LEGU1</strain>
    </source>
</reference>
<organism evidence="6 7">
    <name type="scientific">Devosia rhizoryzae</name>
    <dbReference type="NCBI Taxonomy" id="2774137"/>
    <lineage>
        <taxon>Bacteria</taxon>
        <taxon>Pseudomonadati</taxon>
        <taxon>Pseudomonadota</taxon>
        <taxon>Alphaproteobacteria</taxon>
        <taxon>Hyphomicrobiales</taxon>
        <taxon>Devosiaceae</taxon>
        <taxon>Devosia</taxon>
    </lineage>
</organism>
<dbReference type="Proteomes" id="UP000595857">
    <property type="component" value="Chromosome"/>
</dbReference>